<proteinExistence type="predicted"/>
<sequence length="357" mass="40316">MATYAPRVRSKVDVFISQLRARAGQPVNITEWSMFFTFDVMGVVGFGKDFRQLEDAKEHSAIKGIHDQMAMIGLLSQVPWFLYMVGSIPAISGSYYAFTEYCYRQVNEKKALWERTESQDLTDIISWLLKAFKDNDPSAPPSQRALGEDGRVLIIAGSDTTGATLANAFYYLATNPSVYKQLQNHLDTLFPDDRESFTYEQIRDIPYVEAIMRETLRLKPAVPSGPPRVTPPGGLQVDEVWIPGDVNIIVPQYVLQRDDRNFVDADRFMPERWLAENKGKMVLNEEAYFPFQIGQYGCVGKQLAYMNLRFAIVLAALNFDLGLAPGEDGIEFDTGAKDTFTLTVSPLQVIFNKRMKA</sequence>
<accession>A0ABR3X1E4</accession>
<dbReference type="InterPro" id="IPR036396">
    <property type="entry name" value="Cyt_P450_sf"/>
</dbReference>
<dbReference type="PRINTS" id="PR00463">
    <property type="entry name" value="EP450I"/>
</dbReference>
<evidence type="ECO:0000313" key="2">
    <source>
        <dbReference type="Proteomes" id="UP001583193"/>
    </source>
</evidence>
<dbReference type="Gene3D" id="1.10.630.10">
    <property type="entry name" value="Cytochrome P450"/>
    <property type="match status" value="1"/>
</dbReference>
<dbReference type="PANTHER" id="PTHR24305">
    <property type="entry name" value="CYTOCHROME P450"/>
    <property type="match status" value="1"/>
</dbReference>
<dbReference type="InterPro" id="IPR002401">
    <property type="entry name" value="Cyt_P450_E_grp-I"/>
</dbReference>
<dbReference type="Proteomes" id="UP001583193">
    <property type="component" value="Unassembled WGS sequence"/>
</dbReference>
<organism evidence="1 2">
    <name type="scientific">Paecilomyces lecythidis</name>
    <dbReference type="NCBI Taxonomy" id="3004212"/>
    <lineage>
        <taxon>Eukaryota</taxon>
        <taxon>Fungi</taxon>
        <taxon>Dikarya</taxon>
        <taxon>Ascomycota</taxon>
        <taxon>Pezizomycotina</taxon>
        <taxon>Eurotiomycetes</taxon>
        <taxon>Eurotiomycetidae</taxon>
        <taxon>Eurotiales</taxon>
        <taxon>Thermoascaceae</taxon>
        <taxon>Paecilomyces</taxon>
    </lineage>
</organism>
<dbReference type="InterPro" id="IPR001128">
    <property type="entry name" value="Cyt_P450"/>
</dbReference>
<keyword evidence="2" id="KW-1185">Reference proteome</keyword>
<name>A0ABR3X1E4_9EURO</name>
<gene>
    <name evidence="1" type="ORF">Plec18167_007814</name>
</gene>
<dbReference type="CDD" id="cd11061">
    <property type="entry name" value="CYP67-like"/>
    <property type="match status" value="1"/>
</dbReference>
<dbReference type="PRINTS" id="PR00385">
    <property type="entry name" value="P450"/>
</dbReference>
<dbReference type="InterPro" id="IPR050121">
    <property type="entry name" value="Cytochrome_P450_monoxygenase"/>
</dbReference>
<evidence type="ECO:0008006" key="3">
    <source>
        <dbReference type="Google" id="ProtNLM"/>
    </source>
</evidence>
<dbReference type="Pfam" id="PF00067">
    <property type="entry name" value="p450"/>
    <property type="match status" value="1"/>
</dbReference>
<reference evidence="1 2" key="1">
    <citation type="journal article" date="2024" name="IMA Fungus">
        <title>IMA Genome - F19 : A genome assembly and annotation guide to empower mycologists, including annotated draft genome sequences of Ceratocystis pirilliformis, Diaporthe australafricana, Fusarium ophioides, Paecilomyces lecythidis, and Sporothrix stenoceras.</title>
        <authorList>
            <person name="Aylward J."/>
            <person name="Wilson A.M."/>
            <person name="Visagie C.M."/>
            <person name="Spraker J."/>
            <person name="Barnes I."/>
            <person name="Buitendag C."/>
            <person name="Ceriani C."/>
            <person name="Del Mar Angel L."/>
            <person name="du Plessis D."/>
            <person name="Fuchs T."/>
            <person name="Gasser K."/>
            <person name="Kramer D."/>
            <person name="Li W."/>
            <person name="Munsamy K."/>
            <person name="Piso A."/>
            <person name="Price J.L."/>
            <person name="Sonnekus B."/>
            <person name="Thomas C."/>
            <person name="van der Nest A."/>
            <person name="van Dijk A."/>
            <person name="van Heerden A."/>
            <person name="van Vuuren N."/>
            <person name="Yilmaz N."/>
            <person name="Duong T.A."/>
            <person name="van der Merwe N.A."/>
            <person name="Wingfield M.J."/>
            <person name="Wingfield B.D."/>
        </authorList>
    </citation>
    <scope>NUCLEOTIDE SEQUENCE [LARGE SCALE GENOMIC DNA]</scope>
    <source>
        <strain evidence="1 2">CMW 18167</strain>
    </source>
</reference>
<dbReference type="SUPFAM" id="SSF48264">
    <property type="entry name" value="Cytochrome P450"/>
    <property type="match status" value="1"/>
</dbReference>
<evidence type="ECO:0000313" key="1">
    <source>
        <dbReference type="EMBL" id="KAL1869516.1"/>
    </source>
</evidence>
<dbReference type="EMBL" id="JAVDPF010000034">
    <property type="protein sequence ID" value="KAL1869516.1"/>
    <property type="molecule type" value="Genomic_DNA"/>
</dbReference>
<comment type="caution">
    <text evidence="1">The sequence shown here is derived from an EMBL/GenBank/DDBJ whole genome shotgun (WGS) entry which is preliminary data.</text>
</comment>
<dbReference type="PANTHER" id="PTHR24305:SF78">
    <property type="entry name" value="P450, PUTATIVE (EUROFUNG)-RELATED"/>
    <property type="match status" value="1"/>
</dbReference>
<protein>
    <recommendedName>
        <fullName evidence="3">Cytochrome P450</fullName>
    </recommendedName>
</protein>